<organism evidence="2 3">
    <name type="scientific">Aphis glycines</name>
    <name type="common">Soybean aphid</name>
    <dbReference type="NCBI Taxonomy" id="307491"/>
    <lineage>
        <taxon>Eukaryota</taxon>
        <taxon>Metazoa</taxon>
        <taxon>Ecdysozoa</taxon>
        <taxon>Arthropoda</taxon>
        <taxon>Hexapoda</taxon>
        <taxon>Insecta</taxon>
        <taxon>Pterygota</taxon>
        <taxon>Neoptera</taxon>
        <taxon>Paraneoptera</taxon>
        <taxon>Hemiptera</taxon>
        <taxon>Sternorrhyncha</taxon>
        <taxon>Aphidomorpha</taxon>
        <taxon>Aphidoidea</taxon>
        <taxon>Aphididae</taxon>
        <taxon>Aphidini</taxon>
        <taxon>Aphis</taxon>
        <taxon>Aphis</taxon>
    </lineage>
</organism>
<keyword evidence="1" id="KW-1133">Transmembrane helix</keyword>
<comment type="caution">
    <text evidence="2">The sequence shown here is derived from an EMBL/GenBank/DDBJ whole genome shotgun (WGS) entry which is preliminary data.</text>
</comment>
<name>A0A6G0TK65_APHGL</name>
<gene>
    <name evidence="2" type="ORF">AGLY_008995</name>
</gene>
<dbReference type="Proteomes" id="UP000475862">
    <property type="component" value="Unassembled WGS sequence"/>
</dbReference>
<protein>
    <submittedName>
        <fullName evidence="2">Uncharacterized protein</fullName>
    </submittedName>
</protein>
<keyword evidence="1" id="KW-0472">Membrane</keyword>
<feature type="transmembrane region" description="Helical" evidence="1">
    <location>
        <begin position="149"/>
        <end position="171"/>
    </location>
</feature>
<keyword evidence="3" id="KW-1185">Reference proteome</keyword>
<evidence type="ECO:0000313" key="2">
    <source>
        <dbReference type="EMBL" id="KAE9533916.1"/>
    </source>
</evidence>
<dbReference type="EMBL" id="VYZN01000031">
    <property type="protein sequence ID" value="KAE9533916.1"/>
    <property type="molecule type" value="Genomic_DNA"/>
</dbReference>
<sequence length="227" mass="25750">MSRCVIATDQDRSPSVLLTDNGLSVSFNPVTLFRWCHKRAQDLVFKFSNGLPLLSKTEYDYFILINILTARNNFSDVCNLLTSGHNVLCIESQSSRISCLIVKIVAIKIVAIKIVAIKIVAIAIKIVAIKIVAIKCKYKRVTWEIGLPLYCTFMFLNLLSHGTVHMFQFLVLKVPNPITYRAILNENSRNLTNYEIITNCVKKKSLKKEVLVIIELLDVTHRRLILG</sequence>
<keyword evidence="1" id="KW-0812">Transmembrane</keyword>
<reference evidence="2 3" key="1">
    <citation type="submission" date="2019-08" db="EMBL/GenBank/DDBJ databases">
        <title>The genome of the soybean aphid Biotype 1, its phylome, world population structure and adaptation to the North American continent.</title>
        <authorList>
            <person name="Giordano R."/>
            <person name="Donthu R.K."/>
            <person name="Hernandez A.G."/>
            <person name="Wright C.L."/>
            <person name="Zimin A.V."/>
        </authorList>
    </citation>
    <scope>NUCLEOTIDE SEQUENCE [LARGE SCALE GENOMIC DNA]</scope>
    <source>
        <tissue evidence="2">Whole aphids</tissue>
    </source>
</reference>
<dbReference type="AlphaFoldDB" id="A0A6G0TK65"/>
<feature type="transmembrane region" description="Helical" evidence="1">
    <location>
        <begin position="105"/>
        <end position="128"/>
    </location>
</feature>
<proteinExistence type="predicted"/>
<evidence type="ECO:0000256" key="1">
    <source>
        <dbReference type="SAM" id="Phobius"/>
    </source>
</evidence>
<accession>A0A6G0TK65</accession>
<evidence type="ECO:0000313" key="3">
    <source>
        <dbReference type="Proteomes" id="UP000475862"/>
    </source>
</evidence>